<evidence type="ECO:0000313" key="1">
    <source>
        <dbReference type="EMBL" id="KAK6298865.1"/>
    </source>
</evidence>
<dbReference type="AlphaFoldDB" id="A0AAN8QBK2"/>
<sequence>MIIDAPRAEAQNLPGDDVTDTTRAEVDLGPQFVVLLRDKLEGASFVLQDMLRNFLIFHRQGYNSLTAQAENVEEIRTLISAPGRISIPRLIMSSLHNDVVMHSTSDIVARAGVPCQTIFTVLTQIRLCCPEEAGSQPRIRDLPLCIAPRRPEMFGNVRVPVSPAARSAHHARAMWALMESLAGWRGTVSGAFLLALSLSCFVLCP</sequence>
<accession>A0AAN8QBK2</accession>
<comment type="caution">
    <text evidence="1">The sequence shown here is derived from an EMBL/GenBank/DDBJ whole genome shotgun (WGS) entry which is preliminary data.</text>
</comment>
<dbReference type="Proteomes" id="UP001356427">
    <property type="component" value="Unassembled WGS sequence"/>
</dbReference>
<organism evidence="1 2">
    <name type="scientific">Coregonus suidteri</name>
    <dbReference type="NCBI Taxonomy" id="861788"/>
    <lineage>
        <taxon>Eukaryota</taxon>
        <taxon>Metazoa</taxon>
        <taxon>Chordata</taxon>
        <taxon>Craniata</taxon>
        <taxon>Vertebrata</taxon>
        <taxon>Euteleostomi</taxon>
        <taxon>Actinopterygii</taxon>
        <taxon>Neopterygii</taxon>
        <taxon>Teleostei</taxon>
        <taxon>Protacanthopterygii</taxon>
        <taxon>Salmoniformes</taxon>
        <taxon>Salmonidae</taxon>
        <taxon>Coregoninae</taxon>
        <taxon>Coregonus</taxon>
    </lineage>
</organism>
<name>A0AAN8QBK2_9TELE</name>
<protein>
    <submittedName>
        <fullName evidence="1">Uncharacterized protein</fullName>
    </submittedName>
</protein>
<keyword evidence="2" id="KW-1185">Reference proteome</keyword>
<evidence type="ECO:0000313" key="2">
    <source>
        <dbReference type="Proteomes" id="UP001356427"/>
    </source>
</evidence>
<reference evidence="1 2" key="1">
    <citation type="submission" date="2021-04" db="EMBL/GenBank/DDBJ databases">
        <authorList>
            <person name="De Guttry C."/>
            <person name="Zahm M."/>
            <person name="Klopp C."/>
            <person name="Cabau C."/>
            <person name="Louis A."/>
            <person name="Berthelot C."/>
            <person name="Parey E."/>
            <person name="Roest Crollius H."/>
            <person name="Montfort J."/>
            <person name="Robinson-Rechavi M."/>
            <person name="Bucao C."/>
            <person name="Bouchez O."/>
            <person name="Gislard M."/>
            <person name="Lluch J."/>
            <person name="Milhes M."/>
            <person name="Lampietro C."/>
            <person name="Lopez Roques C."/>
            <person name="Donnadieu C."/>
            <person name="Braasch I."/>
            <person name="Desvignes T."/>
            <person name="Postlethwait J."/>
            <person name="Bobe J."/>
            <person name="Wedekind C."/>
            <person name="Guiguen Y."/>
        </authorList>
    </citation>
    <scope>NUCLEOTIDE SEQUENCE [LARGE SCALE GENOMIC DNA]</scope>
    <source>
        <strain evidence="1">Cs_M1</strain>
        <tissue evidence="1">Blood</tissue>
    </source>
</reference>
<gene>
    <name evidence="1" type="ORF">J4Q44_G00303750</name>
</gene>
<proteinExistence type="predicted"/>
<dbReference type="EMBL" id="JAGTTL010000029">
    <property type="protein sequence ID" value="KAK6298865.1"/>
    <property type="molecule type" value="Genomic_DNA"/>
</dbReference>